<feature type="non-terminal residue" evidence="2">
    <location>
        <position position="1"/>
    </location>
</feature>
<feature type="compositionally biased region" description="Low complexity" evidence="1">
    <location>
        <begin position="61"/>
        <end position="79"/>
    </location>
</feature>
<sequence>TTASNGTANSASNVNGEVTGDHQATPGEGAATTQNTDSSNGSTRTDTGSNETHVQGSGGENQTTSSQSTVTTQSNVASNGSTSTDAGSNTTDSQSTSGENQTTTSEATVTTQSTDTFNGSTRTDAGTNEVTGNVSQSSAEQSTSASTGSENAKGNPTGSSENNDQGSASTNAPGTSNANSEGTLSNNSGNSVDRGDTGTNNVSNKQGATNNPSETVAKGDNSKPGNEDNNEPAAEGKASNEVSPSSVGVQSDPVTRSETGSNANAGSEDTQSSESAGSESTGDNTKPMTPDAQRISSDYGEADRIKVSEEGFEQIQSAPEGTQMKLGGETFTKVGGGENNGKQTSQLMNNESGEHHNLYQDTRTGGGNLSIESYGGFSRA</sequence>
<keyword evidence="3" id="KW-1185">Reference proteome</keyword>
<organism evidence="2 3">
    <name type="scientific">Vibrio pomeroyi</name>
    <dbReference type="NCBI Taxonomy" id="198832"/>
    <lineage>
        <taxon>Bacteria</taxon>
        <taxon>Pseudomonadati</taxon>
        <taxon>Pseudomonadota</taxon>
        <taxon>Gammaproteobacteria</taxon>
        <taxon>Vibrionales</taxon>
        <taxon>Vibrionaceae</taxon>
        <taxon>Vibrio</taxon>
    </lineage>
</organism>
<dbReference type="EMBL" id="JBFSSG010000001">
    <property type="protein sequence ID" value="MEZ8719626.1"/>
    <property type="molecule type" value="Genomic_DNA"/>
</dbReference>
<feature type="compositionally biased region" description="Polar residues" evidence="1">
    <location>
        <begin position="240"/>
        <end position="287"/>
    </location>
</feature>
<feature type="compositionally biased region" description="Polar residues" evidence="1">
    <location>
        <begin position="1"/>
        <end position="16"/>
    </location>
</feature>
<dbReference type="Proteomes" id="UP001570071">
    <property type="component" value="Unassembled WGS sequence"/>
</dbReference>
<proteinExistence type="predicted"/>
<feature type="compositionally biased region" description="Low complexity" evidence="1">
    <location>
        <begin position="102"/>
        <end position="116"/>
    </location>
</feature>
<feature type="compositionally biased region" description="Polar residues" evidence="1">
    <location>
        <begin position="80"/>
        <end position="101"/>
    </location>
</feature>
<comment type="caution">
    <text evidence="2">The sequence shown here is derived from an EMBL/GenBank/DDBJ whole genome shotgun (WGS) entry which is preliminary data.</text>
</comment>
<evidence type="ECO:0000313" key="2">
    <source>
        <dbReference type="EMBL" id="MEZ8719626.1"/>
    </source>
</evidence>
<evidence type="ECO:0000256" key="1">
    <source>
        <dbReference type="SAM" id="MobiDB-lite"/>
    </source>
</evidence>
<accession>A0ABV4MR74</accession>
<feature type="compositionally biased region" description="Polar residues" evidence="1">
    <location>
        <begin position="31"/>
        <end position="55"/>
    </location>
</feature>
<feature type="compositionally biased region" description="Polar residues" evidence="1">
    <location>
        <begin position="117"/>
        <end position="134"/>
    </location>
</feature>
<reference evidence="2 3" key="1">
    <citation type="journal article" date="2024" name="ISME J.">
        <title>Tailless and filamentous prophages are predominant in marine Vibrio.</title>
        <authorList>
            <person name="Steensen K."/>
            <person name="Seneca J."/>
            <person name="Bartlau N."/>
            <person name="Yu X.A."/>
            <person name="Hussain F.A."/>
            <person name="Polz M.F."/>
        </authorList>
    </citation>
    <scope>NUCLEOTIDE SEQUENCE [LARGE SCALE GENOMIC DNA]</scope>
    <source>
        <strain evidence="2 3">10N.239.312.F12</strain>
    </source>
</reference>
<name>A0ABV4MR74_9VIBR</name>
<feature type="compositionally biased region" description="Polar residues" evidence="1">
    <location>
        <begin position="340"/>
        <end position="351"/>
    </location>
</feature>
<feature type="compositionally biased region" description="Polar residues" evidence="1">
    <location>
        <begin position="152"/>
        <end position="214"/>
    </location>
</feature>
<feature type="compositionally biased region" description="Low complexity" evidence="1">
    <location>
        <begin position="135"/>
        <end position="150"/>
    </location>
</feature>
<evidence type="ECO:0008006" key="4">
    <source>
        <dbReference type="Google" id="ProtNLM"/>
    </source>
</evidence>
<protein>
    <recommendedName>
        <fullName evidence="4">Dentin sialophosphoprotein</fullName>
    </recommendedName>
</protein>
<evidence type="ECO:0000313" key="3">
    <source>
        <dbReference type="Proteomes" id="UP001570071"/>
    </source>
</evidence>
<gene>
    <name evidence="2" type="ORF">AB6D66_01010</name>
</gene>
<dbReference type="RefSeq" id="WP_372121867.1">
    <property type="nucleotide sequence ID" value="NZ_JBFSSG010000001.1"/>
</dbReference>
<feature type="region of interest" description="Disordered" evidence="1">
    <location>
        <begin position="1"/>
        <end position="380"/>
    </location>
</feature>